<dbReference type="InterPro" id="IPR011089">
    <property type="entry name" value="GmrSD_C"/>
</dbReference>
<evidence type="ECO:0008006" key="5">
    <source>
        <dbReference type="Google" id="ProtNLM"/>
    </source>
</evidence>
<dbReference type="PANTHER" id="PTHR35149">
    <property type="entry name" value="SLL5132 PROTEIN"/>
    <property type="match status" value="1"/>
</dbReference>
<feature type="domain" description="GmrSD restriction endonucleases C-terminal" evidence="2">
    <location>
        <begin position="425"/>
        <end position="588"/>
    </location>
</feature>
<dbReference type="Proteomes" id="UP000192678">
    <property type="component" value="Unassembled WGS sequence"/>
</dbReference>
<dbReference type="EMBL" id="FWYB01000001">
    <property type="protein sequence ID" value="SMC60608.1"/>
    <property type="molecule type" value="Genomic_DNA"/>
</dbReference>
<dbReference type="RefSeq" id="WP_084287211.1">
    <property type="nucleotide sequence ID" value="NZ_FWYB01000001.1"/>
</dbReference>
<dbReference type="Pfam" id="PF07510">
    <property type="entry name" value="GmrSD_C"/>
    <property type="match status" value="1"/>
</dbReference>
<feature type="domain" description="GmrSD restriction endonucleases N-terminal" evidence="1">
    <location>
        <begin position="14"/>
        <end position="229"/>
    </location>
</feature>
<reference evidence="3 4" key="1">
    <citation type="submission" date="2017-04" db="EMBL/GenBank/DDBJ databases">
        <authorList>
            <person name="Afonso C.L."/>
            <person name="Miller P.J."/>
            <person name="Scott M.A."/>
            <person name="Spackman E."/>
            <person name="Goraichik I."/>
            <person name="Dimitrov K.M."/>
            <person name="Suarez D.L."/>
            <person name="Swayne D.E."/>
        </authorList>
    </citation>
    <scope>NUCLEOTIDE SEQUENCE [LARGE SCALE GENOMIC DNA]</scope>
    <source>
        <strain evidence="3 4">DSM 19625</strain>
    </source>
</reference>
<name>A0A1W2AK21_9SPHI</name>
<sequence>MDIKAEVKSITKLKDYFFLVPDYQREYVWKPDDQVEQFIIDIDNEFEPNSKDQKSYFIGSIIIVANKGKFDVIDGQQRLTTIILSLCAFRDLLKPLELGPVEKKYLQTIEELLSDFDISTNESKLRLELQYEESKDFLTKLIQDGKYEDEMTSSIKKMQFAYQRLKDHFEIYLNNGMQSFINFAQYFLTKIELVLIESENLSSALKIFETINQRGSGLNAMDLVKNLLFSKASETDFQKIKDTWKGITMNLQNCNEDNSPLRFLRYFIMSRYNDSVIREDDIYKWFISKEGKDSTNYEKDPLSFAKELNKISKRYSDLVIATELVSDGGSYPKVTSIGFVNKYKSRQHLIMLLALDITFGVSEIEYLAEQIESFFFYSNVLGIEAKSNEGLFAQWARKIRQEKSISGVQNVIENTMVPYIKNKIGEFKSAFLNIRHYAFNPLYRQRYILGKIENTVLYKSGMPTKGQNFYNDLQIEHVLPQTPKDGILPDDYLDHDSYYNSVYKLGNVILLESTINQAVNNFNDMKGDWFEKKQTEYAKSNVTSTNLMNNSFTIGQNTALNRFKIEHNHNFMEWNHDTISSRQTILLELAFDTWKFNGKRIDK</sequence>
<dbReference type="STRING" id="475255.SAMN04488101_101651"/>
<dbReference type="Pfam" id="PF03235">
    <property type="entry name" value="GmrSD_N"/>
    <property type="match status" value="1"/>
</dbReference>
<keyword evidence="4" id="KW-1185">Reference proteome</keyword>
<evidence type="ECO:0000313" key="4">
    <source>
        <dbReference type="Proteomes" id="UP000192678"/>
    </source>
</evidence>
<evidence type="ECO:0000259" key="2">
    <source>
        <dbReference type="Pfam" id="PF07510"/>
    </source>
</evidence>
<proteinExistence type="predicted"/>
<accession>A0A1W2AK21</accession>
<organism evidence="3 4">
    <name type="scientific">Pedobacter nyackensis</name>
    <dbReference type="NCBI Taxonomy" id="475255"/>
    <lineage>
        <taxon>Bacteria</taxon>
        <taxon>Pseudomonadati</taxon>
        <taxon>Bacteroidota</taxon>
        <taxon>Sphingobacteriia</taxon>
        <taxon>Sphingobacteriales</taxon>
        <taxon>Sphingobacteriaceae</taxon>
        <taxon>Pedobacter</taxon>
    </lineage>
</organism>
<protein>
    <recommendedName>
        <fullName evidence="5">DUF262 domain-containing protein</fullName>
    </recommendedName>
</protein>
<gene>
    <name evidence="3" type="ORF">SAMN04488101_101651</name>
</gene>
<dbReference type="AlphaFoldDB" id="A0A1W2AK21"/>
<evidence type="ECO:0000313" key="3">
    <source>
        <dbReference type="EMBL" id="SMC60608.1"/>
    </source>
</evidence>
<dbReference type="PANTHER" id="PTHR35149:SF2">
    <property type="entry name" value="DUF262 DOMAIN-CONTAINING PROTEIN"/>
    <property type="match status" value="1"/>
</dbReference>
<evidence type="ECO:0000259" key="1">
    <source>
        <dbReference type="Pfam" id="PF03235"/>
    </source>
</evidence>
<dbReference type="OrthoDB" id="9798761at2"/>
<dbReference type="InterPro" id="IPR004919">
    <property type="entry name" value="GmrSD_N"/>
</dbReference>